<dbReference type="Proteomes" id="UP001286313">
    <property type="component" value="Unassembled WGS sequence"/>
</dbReference>
<proteinExistence type="predicted"/>
<dbReference type="AlphaFoldDB" id="A0AAE1BW03"/>
<dbReference type="EMBL" id="JAWQEG010005661">
    <property type="protein sequence ID" value="KAK3857222.1"/>
    <property type="molecule type" value="Genomic_DNA"/>
</dbReference>
<feature type="signal peptide" evidence="2">
    <location>
        <begin position="1"/>
        <end position="23"/>
    </location>
</feature>
<evidence type="ECO:0000256" key="2">
    <source>
        <dbReference type="SAM" id="SignalP"/>
    </source>
</evidence>
<evidence type="ECO:0000313" key="3">
    <source>
        <dbReference type="EMBL" id="KAK3857222.1"/>
    </source>
</evidence>
<keyword evidence="2" id="KW-0732">Signal</keyword>
<comment type="caution">
    <text evidence="3">The sequence shown here is derived from an EMBL/GenBank/DDBJ whole genome shotgun (WGS) entry which is preliminary data.</text>
</comment>
<keyword evidence="1" id="KW-0812">Transmembrane</keyword>
<reference evidence="3" key="1">
    <citation type="submission" date="2023-10" db="EMBL/GenBank/DDBJ databases">
        <title>Genome assemblies of two species of porcelain crab, Petrolisthes cinctipes and Petrolisthes manimaculis (Anomura: Porcellanidae).</title>
        <authorList>
            <person name="Angst P."/>
        </authorList>
    </citation>
    <scope>NUCLEOTIDE SEQUENCE</scope>
    <source>
        <strain evidence="3">PB745_01</strain>
        <tissue evidence="3">Gill</tissue>
    </source>
</reference>
<gene>
    <name evidence="3" type="ORF">Pcinc_036517</name>
</gene>
<keyword evidence="4" id="KW-1185">Reference proteome</keyword>
<evidence type="ECO:0000256" key="1">
    <source>
        <dbReference type="SAM" id="Phobius"/>
    </source>
</evidence>
<accession>A0AAE1BW03</accession>
<feature type="chain" id="PRO_5042093594" evidence="2">
    <location>
        <begin position="24"/>
        <end position="143"/>
    </location>
</feature>
<sequence>MPLALITKLLELLSRQMLTAVQASLDTFLLITGGTGGDLKTEEDFILSLNNFECRARSVEVIRQKLLRYMFPVFSLILVCSTFTFTIAAYFLIQGVLLRGGDRGDIRDGGAAEVQYVWLVLPRLLHVTHGNIPLNLTHTNIKT</sequence>
<keyword evidence="1" id="KW-0472">Membrane</keyword>
<keyword evidence="1" id="KW-1133">Transmembrane helix</keyword>
<name>A0AAE1BW03_PETCI</name>
<organism evidence="3 4">
    <name type="scientific">Petrolisthes cinctipes</name>
    <name type="common">Flat porcelain crab</name>
    <dbReference type="NCBI Taxonomy" id="88211"/>
    <lineage>
        <taxon>Eukaryota</taxon>
        <taxon>Metazoa</taxon>
        <taxon>Ecdysozoa</taxon>
        <taxon>Arthropoda</taxon>
        <taxon>Crustacea</taxon>
        <taxon>Multicrustacea</taxon>
        <taxon>Malacostraca</taxon>
        <taxon>Eumalacostraca</taxon>
        <taxon>Eucarida</taxon>
        <taxon>Decapoda</taxon>
        <taxon>Pleocyemata</taxon>
        <taxon>Anomura</taxon>
        <taxon>Galatheoidea</taxon>
        <taxon>Porcellanidae</taxon>
        <taxon>Petrolisthes</taxon>
    </lineage>
</organism>
<feature type="transmembrane region" description="Helical" evidence="1">
    <location>
        <begin position="69"/>
        <end position="93"/>
    </location>
</feature>
<protein>
    <submittedName>
        <fullName evidence="3">Uncharacterized protein</fullName>
    </submittedName>
</protein>
<evidence type="ECO:0000313" key="4">
    <source>
        <dbReference type="Proteomes" id="UP001286313"/>
    </source>
</evidence>